<sequence>MVFFFTFFDLINVFVKGAFMIDQKKHLLTIEKQIEHLKSKGITFD</sequence>
<gene>
    <name evidence="1" type="ORF">SG0102_05590</name>
</gene>
<evidence type="ECO:0000313" key="1">
    <source>
        <dbReference type="EMBL" id="BBH25625.1"/>
    </source>
</evidence>
<reference evidence="1 2" key="1">
    <citation type="submission" date="2018-11" db="EMBL/GenBank/DDBJ databases">
        <title>Novel Erysipelotrichaceae bacterium isolated from small intestine of a swine.</title>
        <authorList>
            <person name="Kim J.S."/>
            <person name="Choe H."/>
            <person name="Lee Y.R."/>
            <person name="Kim K.M."/>
            <person name="Park D.S."/>
        </authorList>
    </citation>
    <scope>NUCLEOTIDE SEQUENCE [LARGE SCALE GENOMIC DNA]</scope>
    <source>
        <strain evidence="1 2">SG0102</strain>
    </source>
</reference>
<keyword evidence="2" id="KW-1185">Reference proteome</keyword>
<name>A0A3G9JB94_9FIRM</name>
<dbReference type="KEGG" id="ebm:SG0102_05590"/>
<proteinExistence type="predicted"/>
<dbReference type="InParanoid" id="A0A3G9JB94"/>
<accession>A0A3G9JB94</accession>
<dbReference type="AlphaFoldDB" id="A0A3G9JB94"/>
<organism evidence="1 2">
    <name type="scientific">Intestinibaculum porci</name>
    <dbReference type="NCBI Taxonomy" id="2487118"/>
    <lineage>
        <taxon>Bacteria</taxon>
        <taxon>Bacillati</taxon>
        <taxon>Bacillota</taxon>
        <taxon>Erysipelotrichia</taxon>
        <taxon>Erysipelotrichales</taxon>
        <taxon>Erysipelotrichaceae</taxon>
        <taxon>Intestinibaculum</taxon>
    </lineage>
</organism>
<dbReference type="Proteomes" id="UP000268059">
    <property type="component" value="Chromosome"/>
</dbReference>
<evidence type="ECO:0000313" key="2">
    <source>
        <dbReference type="Proteomes" id="UP000268059"/>
    </source>
</evidence>
<protein>
    <submittedName>
        <fullName evidence="1">Uncharacterized protein</fullName>
    </submittedName>
</protein>
<dbReference type="EMBL" id="AP019309">
    <property type="protein sequence ID" value="BBH25625.1"/>
    <property type="molecule type" value="Genomic_DNA"/>
</dbReference>